<proteinExistence type="predicted"/>
<sequence>MEKNNAGLWREPDGHHRAEPRHQAGAAVPQHHVADSHLCFHYPGACSPSHHQATHGLEELSEDTDEYDYFDYTRDLEQPALPRFWR</sequence>
<reference evidence="2 3" key="1">
    <citation type="submission" date="2024-02" db="EMBL/GenBank/DDBJ databases">
        <title>High-quality chromosome-scale genome assembly of Pensacola bahiagrass (Paspalum notatum Flugge var. saurae).</title>
        <authorList>
            <person name="Vega J.M."/>
            <person name="Podio M."/>
            <person name="Orjuela J."/>
            <person name="Siena L.A."/>
            <person name="Pessino S.C."/>
            <person name="Combes M.C."/>
            <person name="Mariac C."/>
            <person name="Albertini E."/>
            <person name="Pupilli F."/>
            <person name="Ortiz J.P.A."/>
            <person name="Leblanc O."/>
        </authorList>
    </citation>
    <scope>NUCLEOTIDE SEQUENCE [LARGE SCALE GENOMIC DNA]</scope>
    <source>
        <strain evidence="2">R1</strain>
        <tissue evidence="2">Leaf</tissue>
    </source>
</reference>
<gene>
    <name evidence="2" type="ORF">U9M48_037244</name>
</gene>
<name>A0AAQ3X930_PASNO</name>
<keyword evidence="3" id="KW-1185">Reference proteome</keyword>
<accession>A0AAQ3X930</accession>
<organism evidence="2 3">
    <name type="scientific">Paspalum notatum var. saurae</name>
    <dbReference type="NCBI Taxonomy" id="547442"/>
    <lineage>
        <taxon>Eukaryota</taxon>
        <taxon>Viridiplantae</taxon>
        <taxon>Streptophyta</taxon>
        <taxon>Embryophyta</taxon>
        <taxon>Tracheophyta</taxon>
        <taxon>Spermatophyta</taxon>
        <taxon>Magnoliopsida</taxon>
        <taxon>Liliopsida</taxon>
        <taxon>Poales</taxon>
        <taxon>Poaceae</taxon>
        <taxon>PACMAD clade</taxon>
        <taxon>Panicoideae</taxon>
        <taxon>Andropogonodae</taxon>
        <taxon>Paspaleae</taxon>
        <taxon>Paspalinae</taxon>
        <taxon>Paspalum</taxon>
    </lineage>
</organism>
<feature type="region of interest" description="Disordered" evidence="1">
    <location>
        <begin position="1"/>
        <end position="30"/>
    </location>
</feature>
<evidence type="ECO:0000313" key="3">
    <source>
        <dbReference type="Proteomes" id="UP001341281"/>
    </source>
</evidence>
<dbReference type="Proteomes" id="UP001341281">
    <property type="component" value="Chromosome 08"/>
</dbReference>
<feature type="compositionally biased region" description="Basic and acidic residues" evidence="1">
    <location>
        <begin position="10"/>
        <end position="22"/>
    </location>
</feature>
<evidence type="ECO:0000313" key="2">
    <source>
        <dbReference type="EMBL" id="WVZ91011.1"/>
    </source>
</evidence>
<evidence type="ECO:0000256" key="1">
    <source>
        <dbReference type="SAM" id="MobiDB-lite"/>
    </source>
</evidence>
<protein>
    <submittedName>
        <fullName evidence="2">Uncharacterized protein</fullName>
    </submittedName>
</protein>
<dbReference type="AlphaFoldDB" id="A0AAQ3X930"/>
<dbReference type="EMBL" id="CP144752">
    <property type="protein sequence ID" value="WVZ91011.1"/>
    <property type="molecule type" value="Genomic_DNA"/>
</dbReference>